<dbReference type="OrthoDB" id="5505043at2"/>
<dbReference type="Proteomes" id="UP000440224">
    <property type="component" value="Unassembled WGS sequence"/>
</dbReference>
<name>A0A6N7PK82_9BACT</name>
<reference evidence="2 3" key="1">
    <citation type="submission" date="2019-10" db="EMBL/GenBank/DDBJ databases">
        <title>A soil myxobacterium in the family Polyangiaceae.</title>
        <authorList>
            <person name="Li Y."/>
            <person name="Wang J."/>
        </authorList>
    </citation>
    <scope>NUCLEOTIDE SEQUENCE [LARGE SCALE GENOMIC DNA]</scope>
    <source>
        <strain evidence="2 3">DSM 14734</strain>
    </source>
</reference>
<comment type="caution">
    <text evidence="2">The sequence shown here is derived from an EMBL/GenBank/DDBJ whole genome shotgun (WGS) entry which is preliminary data.</text>
</comment>
<accession>A0A6N7PK82</accession>
<sequence>MLAGPTVPLPVMCRAVARTCNTLTVASIVDIDRSAEDREFFAAEAAKLLPLRHALLAKLREIEDHELGPGDQNQSAVVLGDQVLDRGVRAGNTRTKLGLKGKSGLGAEHAFGNRVDDLTDAPHRNEPALVREAITKIGDLPDYDDKAKVQNDLLARVELQEGLLKARDQGDAALSKLESEAVKLVVEAADKLVQAKAALDGRFPRQRGYVASFFLDVSRKRRSRRDDDDGEGSGGGSEG</sequence>
<evidence type="ECO:0000313" key="2">
    <source>
        <dbReference type="EMBL" id="MRG92217.1"/>
    </source>
</evidence>
<dbReference type="EMBL" id="WJIE01000002">
    <property type="protein sequence ID" value="MRG92217.1"/>
    <property type="molecule type" value="Genomic_DNA"/>
</dbReference>
<dbReference type="RefSeq" id="WP_153819041.1">
    <property type="nucleotide sequence ID" value="NZ_WJIE01000002.1"/>
</dbReference>
<feature type="region of interest" description="Disordered" evidence="1">
    <location>
        <begin position="220"/>
        <end position="239"/>
    </location>
</feature>
<dbReference type="AlphaFoldDB" id="A0A6N7PK82"/>
<evidence type="ECO:0000313" key="3">
    <source>
        <dbReference type="Proteomes" id="UP000440224"/>
    </source>
</evidence>
<keyword evidence="3" id="KW-1185">Reference proteome</keyword>
<gene>
    <name evidence="2" type="ORF">GF068_09785</name>
</gene>
<organism evidence="2 3">
    <name type="scientific">Polyangium spumosum</name>
    <dbReference type="NCBI Taxonomy" id="889282"/>
    <lineage>
        <taxon>Bacteria</taxon>
        <taxon>Pseudomonadati</taxon>
        <taxon>Myxococcota</taxon>
        <taxon>Polyangia</taxon>
        <taxon>Polyangiales</taxon>
        <taxon>Polyangiaceae</taxon>
        <taxon>Polyangium</taxon>
    </lineage>
</organism>
<proteinExistence type="predicted"/>
<evidence type="ECO:0000256" key="1">
    <source>
        <dbReference type="SAM" id="MobiDB-lite"/>
    </source>
</evidence>
<protein>
    <submittedName>
        <fullName evidence="2">Uncharacterized protein</fullName>
    </submittedName>
</protein>